<dbReference type="Proteomes" id="UP001515480">
    <property type="component" value="Unassembled WGS sequence"/>
</dbReference>
<dbReference type="SUPFAM" id="SSF51658">
    <property type="entry name" value="Xylose isomerase-like"/>
    <property type="match status" value="1"/>
</dbReference>
<name>A0AB34IWZ4_PRYPA</name>
<dbReference type="AlphaFoldDB" id="A0AB34IWZ4"/>
<organism evidence="1 2">
    <name type="scientific">Prymnesium parvum</name>
    <name type="common">Toxic golden alga</name>
    <dbReference type="NCBI Taxonomy" id="97485"/>
    <lineage>
        <taxon>Eukaryota</taxon>
        <taxon>Haptista</taxon>
        <taxon>Haptophyta</taxon>
        <taxon>Prymnesiophyceae</taxon>
        <taxon>Prymnesiales</taxon>
        <taxon>Prymnesiaceae</taxon>
        <taxon>Prymnesium</taxon>
    </lineage>
</organism>
<dbReference type="EMBL" id="JBGBPQ010000016">
    <property type="protein sequence ID" value="KAL1508442.1"/>
    <property type="molecule type" value="Genomic_DNA"/>
</dbReference>
<protein>
    <recommendedName>
        <fullName evidence="3">Xylose isomerase-like TIM barrel domain-containing protein</fullName>
    </recommendedName>
</protein>
<keyword evidence="2" id="KW-1185">Reference proteome</keyword>
<gene>
    <name evidence="1" type="ORF">AB1Y20_004545</name>
</gene>
<proteinExistence type="predicted"/>
<accession>A0AB34IWZ4</accession>
<evidence type="ECO:0000313" key="1">
    <source>
        <dbReference type="EMBL" id="KAL1508442.1"/>
    </source>
</evidence>
<dbReference type="InterPro" id="IPR036237">
    <property type="entry name" value="Xyl_isomerase-like_sf"/>
</dbReference>
<comment type="caution">
    <text evidence="1">The sequence shown here is derived from an EMBL/GenBank/DDBJ whole genome shotgun (WGS) entry which is preliminary data.</text>
</comment>
<dbReference type="Gene3D" id="3.20.20.150">
    <property type="entry name" value="Divalent-metal-dependent TIM barrel enzymes"/>
    <property type="match status" value="1"/>
</dbReference>
<sequence length="278" mass="31227">MSLKLVKTLWGVLEAGDTAKWDALFARIKAEGFEAVEAITLTWRMDSQLFLSLLRKHGLSLVCQIHTTGGSINEETGEYEYCTSNKLNDHVVSFVSLATEAAALKPVLINSHSGHDSWGSGDKAVDFLEKALETEAILGIPIVHETHRQRLFFSPYSAAELLANKKLEKLKINADLSHWCCVCEHLFDHTDPRDDFWLGTLQAVAAHCGFVHCRVGHAEGPQVPEPDAPEWAKEVDTHFEWWRFIWSAMCKRGDSVIWSEPEFGPPPYLQTLPYTQAP</sequence>
<evidence type="ECO:0000313" key="2">
    <source>
        <dbReference type="Proteomes" id="UP001515480"/>
    </source>
</evidence>
<reference evidence="1 2" key="1">
    <citation type="journal article" date="2024" name="Science">
        <title>Giant polyketide synthase enzymes in the biosynthesis of giant marine polyether toxins.</title>
        <authorList>
            <person name="Fallon T.R."/>
            <person name="Shende V.V."/>
            <person name="Wierzbicki I.H."/>
            <person name="Pendleton A.L."/>
            <person name="Watervoot N.F."/>
            <person name="Auber R.P."/>
            <person name="Gonzalez D.J."/>
            <person name="Wisecaver J.H."/>
            <person name="Moore B.S."/>
        </authorList>
    </citation>
    <scope>NUCLEOTIDE SEQUENCE [LARGE SCALE GENOMIC DNA]</scope>
    <source>
        <strain evidence="1 2">12B1</strain>
    </source>
</reference>
<evidence type="ECO:0008006" key="3">
    <source>
        <dbReference type="Google" id="ProtNLM"/>
    </source>
</evidence>